<keyword evidence="2" id="KW-0255">Endonuclease</keyword>
<feature type="transmembrane region" description="Helical" evidence="5">
    <location>
        <begin position="55"/>
        <end position="75"/>
    </location>
</feature>
<accession>A0ABS2N4P0</accession>
<dbReference type="PANTHER" id="PTHR12302">
    <property type="entry name" value="EBNA2 BINDING PROTEIN P100"/>
    <property type="match status" value="1"/>
</dbReference>
<dbReference type="InterPro" id="IPR016071">
    <property type="entry name" value="Staphylococal_nuclease_OB-fold"/>
</dbReference>
<evidence type="ECO:0000313" key="8">
    <source>
        <dbReference type="Proteomes" id="UP001296943"/>
    </source>
</evidence>
<dbReference type="CDD" id="cd00175">
    <property type="entry name" value="SNc"/>
    <property type="match status" value="1"/>
</dbReference>
<feature type="compositionally biased region" description="Basic and acidic residues" evidence="4">
    <location>
        <begin position="155"/>
        <end position="179"/>
    </location>
</feature>
<organism evidence="7 8">
    <name type="scientific">Aquibacillus albus</name>
    <dbReference type="NCBI Taxonomy" id="1168171"/>
    <lineage>
        <taxon>Bacteria</taxon>
        <taxon>Bacillati</taxon>
        <taxon>Bacillota</taxon>
        <taxon>Bacilli</taxon>
        <taxon>Bacillales</taxon>
        <taxon>Bacillaceae</taxon>
        <taxon>Aquibacillus</taxon>
    </lineage>
</organism>
<dbReference type="Gene3D" id="2.40.50.90">
    <property type="match status" value="1"/>
</dbReference>
<evidence type="ECO:0000256" key="1">
    <source>
        <dbReference type="ARBA" id="ARBA00022722"/>
    </source>
</evidence>
<feature type="domain" description="TNase-like" evidence="6">
    <location>
        <begin position="188"/>
        <end position="320"/>
    </location>
</feature>
<dbReference type="InterPro" id="IPR002071">
    <property type="entry name" value="Thermonucl_AS"/>
</dbReference>
<feature type="region of interest" description="Disordered" evidence="4">
    <location>
        <begin position="330"/>
        <end position="402"/>
    </location>
</feature>
<protein>
    <submittedName>
        <fullName evidence="7">Micrococcal nuclease</fullName>
        <ecNumber evidence="7">3.1.31.1</ecNumber>
    </submittedName>
</protein>
<feature type="region of interest" description="Disordered" evidence="4">
    <location>
        <begin position="73"/>
        <end position="193"/>
    </location>
</feature>
<evidence type="ECO:0000313" key="7">
    <source>
        <dbReference type="EMBL" id="MBM7573023.1"/>
    </source>
</evidence>
<name>A0ABS2N4P0_9BACI</name>
<evidence type="ECO:0000256" key="2">
    <source>
        <dbReference type="ARBA" id="ARBA00022759"/>
    </source>
</evidence>
<comment type="caution">
    <text evidence="7">The sequence shown here is derived from an EMBL/GenBank/DDBJ whole genome shotgun (WGS) entry which is preliminary data.</text>
</comment>
<dbReference type="Proteomes" id="UP001296943">
    <property type="component" value="Unassembled WGS sequence"/>
</dbReference>
<dbReference type="GO" id="GO:1990599">
    <property type="term" value="F:3' overhang single-stranded DNA endodeoxyribonuclease activity"/>
    <property type="evidence" value="ECO:0007669"/>
    <property type="project" value="UniProtKB-EC"/>
</dbReference>
<feature type="compositionally biased region" description="Acidic residues" evidence="4">
    <location>
        <begin position="141"/>
        <end position="154"/>
    </location>
</feature>
<keyword evidence="1" id="KW-0540">Nuclease</keyword>
<keyword evidence="5" id="KW-1133">Transmembrane helix</keyword>
<keyword evidence="8" id="KW-1185">Reference proteome</keyword>
<dbReference type="InterPro" id="IPR035437">
    <property type="entry name" value="SNase_OB-fold_sf"/>
</dbReference>
<gene>
    <name evidence="7" type="ORF">JOC48_003571</name>
</gene>
<feature type="compositionally biased region" description="Basic and acidic residues" evidence="4">
    <location>
        <begin position="110"/>
        <end position="120"/>
    </location>
</feature>
<evidence type="ECO:0000256" key="4">
    <source>
        <dbReference type="SAM" id="MobiDB-lite"/>
    </source>
</evidence>
<dbReference type="SMART" id="SM00318">
    <property type="entry name" value="SNc"/>
    <property type="match status" value="1"/>
</dbReference>
<dbReference type="Pfam" id="PF00565">
    <property type="entry name" value="SNase"/>
    <property type="match status" value="1"/>
</dbReference>
<dbReference type="PROSITE" id="PS01123">
    <property type="entry name" value="TNASE_1"/>
    <property type="match status" value="1"/>
</dbReference>
<reference evidence="7 8" key="1">
    <citation type="submission" date="2021-01" db="EMBL/GenBank/DDBJ databases">
        <title>Genomic Encyclopedia of Type Strains, Phase IV (KMG-IV): sequencing the most valuable type-strain genomes for metagenomic binning, comparative biology and taxonomic classification.</title>
        <authorList>
            <person name="Goeker M."/>
        </authorList>
    </citation>
    <scope>NUCLEOTIDE SEQUENCE [LARGE SCALE GENOMIC DNA]</scope>
    <source>
        <strain evidence="7 8">DSM 23711</strain>
    </source>
</reference>
<feature type="compositionally biased region" description="Basic and acidic residues" evidence="4">
    <location>
        <begin position="128"/>
        <end position="140"/>
    </location>
</feature>
<dbReference type="EMBL" id="JAFBDR010000025">
    <property type="protein sequence ID" value="MBM7573023.1"/>
    <property type="molecule type" value="Genomic_DNA"/>
</dbReference>
<keyword evidence="3 7" id="KW-0378">Hydrolase</keyword>
<dbReference type="EC" id="3.1.31.1" evidence="7"/>
<dbReference type="PROSITE" id="PS50830">
    <property type="entry name" value="TNASE_3"/>
    <property type="match status" value="1"/>
</dbReference>
<dbReference type="RefSeq" id="WP_239584455.1">
    <property type="nucleotide sequence ID" value="NZ_JAFBDR010000025.1"/>
</dbReference>
<keyword evidence="5" id="KW-0812">Transmembrane</keyword>
<evidence type="ECO:0000256" key="5">
    <source>
        <dbReference type="SAM" id="Phobius"/>
    </source>
</evidence>
<feature type="compositionally biased region" description="Polar residues" evidence="4">
    <location>
        <begin position="91"/>
        <end position="104"/>
    </location>
</feature>
<feature type="transmembrane region" description="Helical" evidence="5">
    <location>
        <begin position="6"/>
        <end position="35"/>
    </location>
</feature>
<sequence>MAGCLTIVAIPIIIGLIINFPIATLGLVIGIGIAYWGIHEGSINKKLGARSKKPIIISLIGFMIVIGGFSAQASGGETAKDSEPRTDEVDNTSTETSDESNAASEQEYEDSPKDAAKETDTESELEEKDSPKDDDTKETDAESNEDEKDNIETSDQEKKQESKEPAKESPESTEQQKEEESSEANHSSLPVATVTRIVDGDTIEVNLNGKEEAIRLLLVDTPETKHPSLPVQEFGPEASQFAKDKLSGKQVQIEYDGPKRDHYDRLLAYLWVDGKMFNEMLLEEGLARVAYVYDPPYTHFDAYIKAQNRAKSANKGIWSIPGYVTEDGFAKEEATSDSEPETSTEQPSGSELKYDPNGPDRNCSDFDTQQEAQDFYEAAGGPERDPHGLDGSDNDGLVCESL</sequence>
<proteinExistence type="predicted"/>
<evidence type="ECO:0000259" key="6">
    <source>
        <dbReference type="PROSITE" id="PS50830"/>
    </source>
</evidence>
<keyword evidence="5" id="KW-0472">Membrane</keyword>
<evidence type="ECO:0000256" key="3">
    <source>
        <dbReference type="ARBA" id="ARBA00022801"/>
    </source>
</evidence>
<feature type="compositionally biased region" description="Basic and acidic residues" evidence="4">
    <location>
        <begin position="78"/>
        <end position="88"/>
    </location>
</feature>
<dbReference type="PANTHER" id="PTHR12302:SF3">
    <property type="entry name" value="SERINE_THREONINE-PROTEIN KINASE 31"/>
    <property type="match status" value="1"/>
</dbReference>
<dbReference type="SUPFAM" id="SSF50199">
    <property type="entry name" value="Staphylococcal nuclease"/>
    <property type="match status" value="1"/>
</dbReference>